<evidence type="ECO:0000313" key="8">
    <source>
        <dbReference type="Proteomes" id="UP001196661"/>
    </source>
</evidence>
<dbReference type="InterPro" id="IPR036428">
    <property type="entry name" value="PCD_sf"/>
</dbReference>
<evidence type="ECO:0000256" key="4">
    <source>
        <dbReference type="ARBA" id="ARBA00023239"/>
    </source>
</evidence>
<evidence type="ECO:0000313" key="7">
    <source>
        <dbReference type="EMBL" id="MBT9311082.1"/>
    </source>
</evidence>
<dbReference type="SUPFAM" id="SSF55248">
    <property type="entry name" value="PCD-like"/>
    <property type="match status" value="1"/>
</dbReference>
<dbReference type="PROSITE" id="PS50104">
    <property type="entry name" value="TIR"/>
    <property type="match status" value="1"/>
</dbReference>
<evidence type="ECO:0000256" key="3">
    <source>
        <dbReference type="ARBA" id="ARBA00013252"/>
    </source>
</evidence>
<comment type="caution">
    <text evidence="7">The sequence shown here is derived from an EMBL/GenBank/DDBJ whole genome shotgun (WGS) entry which is preliminary data.</text>
</comment>
<dbReference type="Proteomes" id="UP001196661">
    <property type="component" value="Unassembled WGS sequence"/>
</dbReference>
<dbReference type="SUPFAM" id="SSF52200">
    <property type="entry name" value="Toll/Interleukin receptor TIR domain"/>
    <property type="match status" value="1"/>
</dbReference>
<dbReference type="Pfam" id="PF13676">
    <property type="entry name" value="TIR_2"/>
    <property type="match status" value="1"/>
</dbReference>
<proteinExistence type="inferred from homology"/>
<protein>
    <recommendedName>
        <fullName evidence="3">4a-hydroxytetrahydrobiopterin dehydratase</fullName>
        <ecNumber evidence="3">4.2.1.96</ecNumber>
    </recommendedName>
</protein>
<evidence type="ECO:0000256" key="5">
    <source>
        <dbReference type="SAM" id="MobiDB-lite"/>
    </source>
</evidence>
<dbReference type="InterPro" id="IPR001533">
    <property type="entry name" value="Pterin_deHydtase"/>
</dbReference>
<dbReference type="InterPro" id="IPR035897">
    <property type="entry name" value="Toll_tir_struct_dom_sf"/>
</dbReference>
<dbReference type="PANTHER" id="PTHR12599:SF0">
    <property type="entry name" value="PTERIN-4-ALPHA-CARBINOLAMINE DEHYDRATASE"/>
    <property type="match status" value="1"/>
</dbReference>
<comment type="similarity">
    <text evidence="2">Belongs to the pterin-4-alpha-carbinolamine dehydratase family.</text>
</comment>
<dbReference type="EMBL" id="JADOER010000004">
    <property type="protein sequence ID" value="MBT9311082.1"/>
    <property type="molecule type" value="Genomic_DNA"/>
</dbReference>
<feature type="domain" description="TIR" evidence="6">
    <location>
        <begin position="1"/>
        <end position="153"/>
    </location>
</feature>
<name>A0ABS5XZQ3_9CYAN</name>
<evidence type="ECO:0000256" key="2">
    <source>
        <dbReference type="ARBA" id="ARBA00006472"/>
    </source>
</evidence>
<accession>A0ABS5XZQ3</accession>
<evidence type="ECO:0000259" key="6">
    <source>
        <dbReference type="PROSITE" id="PS50104"/>
    </source>
</evidence>
<organism evidence="7 8">
    <name type="scientific">Leptothoe kymatousa TAU-MAC 1615</name>
    <dbReference type="NCBI Taxonomy" id="2364775"/>
    <lineage>
        <taxon>Bacteria</taxon>
        <taxon>Bacillati</taxon>
        <taxon>Cyanobacteriota</taxon>
        <taxon>Cyanophyceae</taxon>
        <taxon>Nodosilineales</taxon>
        <taxon>Cymatolegaceae</taxon>
        <taxon>Leptothoe</taxon>
        <taxon>Leptothoe kymatousa</taxon>
    </lineage>
</organism>
<feature type="region of interest" description="Disordered" evidence="5">
    <location>
        <begin position="156"/>
        <end position="180"/>
    </location>
</feature>
<comment type="catalytic activity">
    <reaction evidence="1">
        <text>(4aS,6R)-4a-hydroxy-L-erythro-5,6,7,8-tetrahydrobiopterin = (6R)-L-erythro-6,7-dihydrobiopterin + H2O</text>
        <dbReference type="Rhea" id="RHEA:11920"/>
        <dbReference type="ChEBI" id="CHEBI:15377"/>
        <dbReference type="ChEBI" id="CHEBI:15642"/>
        <dbReference type="ChEBI" id="CHEBI:43120"/>
        <dbReference type="EC" id="4.2.1.96"/>
    </reaction>
</comment>
<reference evidence="7 8" key="1">
    <citation type="journal article" date="2021" name="Mar. Drugs">
        <title>Genome Reduction and Secondary Metabolism of the Marine Sponge-Associated Cyanobacterium Leptothoe.</title>
        <authorList>
            <person name="Konstantinou D."/>
            <person name="Popin R.V."/>
            <person name="Fewer D.P."/>
            <person name="Sivonen K."/>
            <person name="Gkelis S."/>
        </authorList>
    </citation>
    <scope>NUCLEOTIDE SEQUENCE [LARGE SCALE GENOMIC DNA]</scope>
    <source>
        <strain evidence="7 8">TAU-MAC 1615</strain>
    </source>
</reference>
<evidence type="ECO:0000256" key="1">
    <source>
        <dbReference type="ARBA" id="ARBA00001554"/>
    </source>
</evidence>
<gene>
    <name evidence="7" type="ORF">IXB28_02595</name>
</gene>
<dbReference type="PANTHER" id="PTHR12599">
    <property type="entry name" value="PTERIN-4-ALPHA-CARBINOLAMINE DEHYDRATASE"/>
    <property type="match status" value="1"/>
</dbReference>
<dbReference type="Gene3D" id="3.40.50.10140">
    <property type="entry name" value="Toll/interleukin-1 receptor homology (TIR) domain"/>
    <property type="match status" value="1"/>
</dbReference>
<dbReference type="Gene3D" id="3.30.1360.20">
    <property type="entry name" value="Transcriptional coactivator/pterin dehydratase"/>
    <property type="match status" value="1"/>
</dbReference>
<sequence length="290" mass="32946">MSEQIFISYRRADSTSEAGRLYSSITKELQGGTVFMDTAAIDVGTEWAQELEDALTAAQIVLVVIGPDWLRISDEWGMRRIDQPQDWVRREIERALTTDKKLLPVLVKGAKLPPVDKLPESIRDLVQWQAVDIRDAYWDHDIQLVLQQLRMEVETTQADRGEMGDSQVYPTPPPEKPDPLSEEKISIALGASLASWKIVSSPLPQDLTKVRTELCRSYRFKSFSDAIGFMHQVAPGCDIAMHHPRWENLWRTLNVYLTTWDIGHAISDRDIQLAKYLDHAYGEFPGAAID</sequence>
<keyword evidence="8" id="KW-1185">Reference proteome</keyword>
<dbReference type="EC" id="4.2.1.96" evidence="3"/>
<dbReference type="InterPro" id="IPR000157">
    <property type="entry name" value="TIR_dom"/>
</dbReference>
<dbReference type="RefSeq" id="WP_215616993.1">
    <property type="nucleotide sequence ID" value="NZ_JADOER010000004.1"/>
</dbReference>
<keyword evidence="4" id="KW-0456">Lyase</keyword>
<dbReference type="Pfam" id="PF01329">
    <property type="entry name" value="Pterin_4a"/>
    <property type="match status" value="1"/>
</dbReference>